<dbReference type="Proteomes" id="UP000765509">
    <property type="component" value="Unassembled WGS sequence"/>
</dbReference>
<evidence type="ECO:0000256" key="1">
    <source>
        <dbReference type="SAM" id="MobiDB-lite"/>
    </source>
</evidence>
<keyword evidence="3" id="KW-1185">Reference proteome</keyword>
<comment type="caution">
    <text evidence="2">The sequence shown here is derived from an EMBL/GenBank/DDBJ whole genome shotgun (WGS) entry which is preliminary data.</text>
</comment>
<evidence type="ECO:0000313" key="2">
    <source>
        <dbReference type="EMBL" id="MBW0560282.1"/>
    </source>
</evidence>
<proteinExistence type="predicted"/>
<gene>
    <name evidence="2" type="ORF">O181_099997</name>
</gene>
<protein>
    <submittedName>
        <fullName evidence="2">Uncharacterized protein</fullName>
    </submittedName>
</protein>
<reference evidence="2" key="1">
    <citation type="submission" date="2021-03" db="EMBL/GenBank/DDBJ databases">
        <title>Draft genome sequence of rust myrtle Austropuccinia psidii MF-1, a brazilian biotype.</title>
        <authorList>
            <person name="Quecine M.C."/>
            <person name="Pachon D.M.R."/>
            <person name="Bonatelli M.L."/>
            <person name="Correr F.H."/>
            <person name="Franceschini L.M."/>
            <person name="Leite T.F."/>
            <person name="Margarido G.R.A."/>
            <person name="Almeida C.A."/>
            <person name="Ferrarezi J.A."/>
            <person name="Labate C.A."/>
        </authorList>
    </citation>
    <scope>NUCLEOTIDE SEQUENCE</scope>
    <source>
        <strain evidence="2">MF-1</strain>
    </source>
</reference>
<sequence length="228" mass="25784">MSRGKLTLYSLVLQPPPFVQRLSPGHTACDLSAHTRNVRLLSAPSDHEARGVLAQDALTRTPLWPPSNGNFTPQPELSDYPSDEGWLWKENIRAWADHHHVFLPHEQTPRQPTPGPSGTRWSEKLFRGNQPKFHFIFTFTFESSVLTLTPFLEPSQTKEPPIPGLSPSSQPPEDDMTREPEPEVAPTQSTEEPFGKSQFHFFNSTQLFLTPPSTISISSRHSPLHHYH</sequence>
<evidence type="ECO:0000313" key="3">
    <source>
        <dbReference type="Proteomes" id="UP000765509"/>
    </source>
</evidence>
<feature type="region of interest" description="Disordered" evidence="1">
    <location>
        <begin position="153"/>
        <end position="196"/>
    </location>
</feature>
<dbReference type="EMBL" id="AVOT02069353">
    <property type="protein sequence ID" value="MBW0560282.1"/>
    <property type="molecule type" value="Genomic_DNA"/>
</dbReference>
<accession>A0A9Q3JED3</accession>
<dbReference type="AlphaFoldDB" id="A0A9Q3JED3"/>
<organism evidence="2 3">
    <name type="scientific">Austropuccinia psidii MF-1</name>
    <dbReference type="NCBI Taxonomy" id="1389203"/>
    <lineage>
        <taxon>Eukaryota</taxon>
        <taxon>Fungi</taxon>
        <taxon>Dikarya</taxon>
        <taxon>Basidiomycota</taxon>
        <taxon>Pucciniomycotina</taxon>
        <taxon>Pucciniomycetes</taxon>
        <taxon>Pucciniales</taxon>
        <taxon>Sphaerophragmiaceae</taxon>
        <taxon>Austropuccinia</taxon>
    </lineage>
</organism>
<name>A0A9Q3JED3_9BASI</name>